<reference evidence="2" key="1">
    <citation type="submission" date="2010-10" db="EMBL/GenBank/DDBJ databases">
        <title>Complete sequence of Enterobacter cloacae SCF1.</title>
        <authorList>
            <consortium name="US DOE Joint Genome Institute"/>
            <person name="Lucas S."/>
            <person name="Copeland A."/>
            <person name="Lapidus A."/>
            <person name="Cheng J.-F."/>
            <person name="Bruce D."/>
            <person name="Goodwin L."/>
            <person name="Pitluck S."/>
            <person name="Davenport K."/>
            <person name="Detter J.C."/>
            <person name="Han C."/>
            <person name="Tapia R."/>
            <person name="Land M."/>
            <person name="Hauser L."/>
            <person name="Chang Y.-J."/>
            <person name="Jeffries C."/>
            <person name="Kyrpides N."/>
            <person name="Ivanova N."/>
            <person name="Mikhailova N."/>
            <person name="DeAngelis K."/>
            <person name="Arkin A.P."/>
            <person name="Chivian D."/>
            <person name="Edwards B."/>
            <person name="Woo H."/>
            <person name="Hazen T.C."/>
            <person name="Woyke T."/>
        </authorList>
    </citation>
    <scope>NUCLEOTIDE SEQUENCE [LARGE SCALE GENOMIC DNA]</scope>
    <source>
        <strain evidence="2">SCF1</strain>
    </source>
</reference>
<gene>
    <name evidence="1" type="ordered locus">Entcl_0676</name>
</gene>
<dbReference type="STRING" id="701347.Entcl_0676"/>
<evidence type="ECO:0008006" key="3">
    <source>
        <dbReference type="Google" id="ProtNLM"/>
    </source>
</evidence>
<dbReference type="Pfam" id="PF14281">
    <property type="entry name" value="PDDEXK_4"/>
    <property type="match status" value="1"/>
</dbReference>
<protein>
    <recommendedName>
        <fullName evidence="3">PD-(D/E)XK nuclease</fullName>
    </recommendedName>
</protein>
<dbReference type="InterPro" id="IPR029470">
    <property type="entry name" value="PDDEXK_4"/>
</dbReference>
<evidence type="ECO:0000313" key="1">
    <source>
        <dbReference type="EMBL" id="ADO46951.1"/>
    </source>
</evidence>
<accession>E3G2L2</accession>
<proteinExistence type="predicted"/>
<sequence length="262" mass="29995">MNNSSFLSGHLMEHDNSSLAELLPEFFHQWPKNLEWAREKDKKTNIDASQLTEFFSLLSEPLKVVQHRSLSFDPWEVAGLGRKEVRNTAVLAWLLDPEGTHGFGRLPLQAFLQAIRHSRNDIPEDYLHYCRVRVETNPTGDNTNRVDVEINADNFFLLIEVKIDAYEQPEQVARYCSDAKLRAISRPWAVIFLTPRGGKPLTCGLDFKPEDVPCISWRHLATALVSSLQAHYKEFISANENSPSRQMAAHAAFCFLNRVRTF</sequence>
<reference evidence="1 2" key="2">
    <citation type="journal article" date="2011" name="Stand. Genomic Sci.">
        <title>Complete genome sequence of 'Enterobacter lignolyticus' SCF1.</title>
        <authorList>
            <person name="Deangelis K.M."/>
            <person name="D'Haeseleer P."/>
            <person name="Chivian D."/>
            <person name="Fortney J.L."/>
            <person name="Khudyakov J."/>
            <person name="Simmons B."/>
            <person name="Woo H."/>
            <person name="Arkin A.P."/>
            <person name="Davenport K.W."/>
            <person name="Goodwin L."/>
            <person name="Chen A."/>
            <person name="Ivanova N."/>
            <person name="Kyrpides N.C."/>
            <person name="Mavromatis K."/>
            <person name="Woyke T."/>
            <person name="Hazen T.C."/>
        </authorList>
    </citation>
    <scope>NUCLEOTIDE SEQUENCE [LARGE SCALE GENOMIC DNA]</scope>
    <source>
        <strain evidence="1 2">SCF1</strain>
    </source>
</reference>
<keyword evidence="2" id="KW-1185">Reference proteome</keyword>
<evidence type="ECO:0000313" key="2">
    <source>
        <dbReference type="Proteomes" id="UP000006872"/>
    </source>
</evidence>
<dbReference type="AlphaFoldDB" id="E3G2L2"/>
<organism evidence="1 2">
    <name type="scientific">Enterobacter lignolyticus (strain SCF1)</name>
    <dbReference type="NCBI Taxonomy" id="701347"/>
    <lineage>
        <taxon>Bacteria</taxon>
        <taxon>Pseudomonadati</taxon>
        <taxon>Pseudomonadota</taxon>
        <taxon>Gammaproteobacteria</taxon>
        <taxon>Enterobacterales</taxon>
        <taxon>Enterobacteriaceae</taxon>
        <taxon>Pluralibacter</taxon>
    </lineage>
</organism>
<dbReference type="EMBL" id="CP002272">
    <property type="protein sequence ID" value="ADO46951.1"/>
    <property type="molecule type" value="Genomic_DNA"/>
</dbReference>
<dbReference type="eggNOG" id="ENOG5033557">
    <property type="taxonomic scope" value="Bacteria"/>
</dbReference>
<dbReference type="KEGG" id="esc:Entcl_0676"/>
<dbReference type="HOGENOM" id="CLU_096759_0_0_6"/>
<dbReference type="Proteomes" id="UP000006872">
    <property type="component" value="Chromosome"/>
</dbReference>
<name>E3G2L2_ENTLS</name>